<keyword evidence="1" id="KW-0560">Oxidoreductase</keyword>
<proteinExistence type="predicted"/>
<evidence type="ECO:0000313" key="3">
    <source>
        <dbReference type="EMBL" id="KZN92878.1"/>
    </source>
</evidence>
<feature type="domain" description="NADP-dependent oxidoreductase" evidence="2">
    <location>
        <begin position="18"/>
        <end position="314"/>
    </location>
</feature>
<dbReference type="PANTHER" id="PTHR43625:SF40">
    <property type="entry name" value="ALDO-KETO REDUCTASE YAKC [NADP(+)]"/>
    <property type="match status" value="1"/>
</dbReference>
<protein>
    <submittedName>
        <fullName evidence="3">Aldo-keto reductase yakc</fullName>
    </submittedName>
</protein>
<organism evidence="3">
    <name type="scientific">Penicillium chrysogenum</name>
    <name type="common">Penicillium notatum</name>
    <dbReference type="NCBI Taxonomy" id="5076"/>
    <lineage>
        <taxon>Eukaryota</taxon>
        <taxon>Fungi</taxon>
        <taxon>Dikarya</taxon>
        <taxon>Ascomycota</taxon>
        <taxon>Pezizomycotina</taxon>
        <taxon>Eurotiomycetes</taxon>
        <taxon>Eurotiomycetidae</taxon>
        <taxon>Eurotiales</taxon>
        <taxon>Aspergillaceae</taxon>
        <taxon>Penicillium</taxon>
        <taxon>Penicillium chrysogenum species complex</taxon>
    </lineage>
</organism>
<dbReference type="GO" id="GO:0016491">
    <property type="term" value="F:oxidoreductase activity"/>
    <property type="evidence" value="ECO:0007669"/>
    <property type="project" value="UniProtKB-KW"/>
</dbReference>
<dbReference type="SUPFAM" id="SSF51430">
    <property type="entry name" value="NAD(P)-linked oxidoreductase"/>
    <property type="match status" value="1"/>
</dbReference>
<dbReference type="InterPro" id="IPR050791">
    <property type="entry name" value="Aldo-Keto_reductase"/>
</dbReference>
<dbReference type="Gene3D" id="3.20.20.100">
    <property type="entry name" value="NADP-dependent oxidoreductase domain"/>
    <property type="match status" value="1"/>
</dbReference>
<dbReference type="InterPro" id="IPR023210">
    <property type="entry name" value="NADP_OxRdtase_dom"/>
</dbReference>
<dbReference type="GO" id="GO:0005737">
    <property type="term" value="C:cytoplasm"/>
    <property type="evidence" value="ECO:0007669"/>
    <property type="project" value="TreeGrafter"/>
</dbReference>
<reference evidence="3" key="1">
    <citation type="journal article" date="2014" name="Genome Announc.">
        <title>Complete sequencing and chromosome-scale genome assembly of the industrial progenitor strain P2niaD18 from the penicillin producer Penicillium chrysogenum.</title>
        <authorList>
            <person name="Specht T."/>
            <person name="Dahlmann T.A."/>
            <person name="Zadra I."/>
            <person name="Kurnsteiner H."/>
            <person name="Kuck U."/>
        </authorList>
    </citation>
    <scope>NUCLEOTIDE SEQUENCE [LARGE SCALE GENOMIC DNA]</scope>
    <source>
        <strain evidence="3">P2niaD18</strain>
    </source>
</reference>
<dbReference type="AlphaFoldDB" id="A0A167XJ37"/>
<gene>
    <name evidence="3" type="ORF">EN45_030420</name>
</gene>
<evidence type="ECO:0000259" key="2">
    <source>
        <dbReference type="Pfam" id="PF00248"/>
    </source>
</evidence>
<dbReference type="InterPro" id="IPR020471">
    <property type="entry name" value="AKR"/>
</dbReference>
<name>A0A167XJ37_PENCH</name>
<sequence>MSLPTRSLGRNGPEVPAVGLGLMSLGSVYGSAGSLEDKVAFLEHAHSIGARFWDTADVYLDSEDAVGEWLKKSGKRNDIFLATKFAIQWDTSTGIQTVRSDPEYVKAACEKSLKRLGIETIDLYYCHRVDGVTPIEKTIEVMVELKNQGKIKHLGLSECSAATLRRAHAVHPIAAYQVEYSPFALDIESSTTDILATCRELGIAVIAYSPVDRGILTGQIESFSDIPEDDIRRILPKYAQEHFPKILELVQGLKDIAKNHGSTSAQVAIAWLLAQGSDIIPIPGTKSIKKLDENTNSAYLTLTDTELQDIRALIARTEVPGSRYPAMMMDSVFANTPPL</sequence>
<dbReference type="PhylomeDB" id="A0A167XJ37"/>
<dbReference type="Proteomes" id="UP000076449">
    <property type="component" value="Chromosome I"/>
</dbReference>
<dbReference type="EMBL" id="CM002798">
    <property type="protein sequence ID" value="KZN92878.1"/>
    <property type="molecule type" value="Genomic_DNA"/>
</dbReference>
<accession>A0A167XJ37</accession>
<dbReference type="InterPro" id="IPR036812">
    <property type="entry name" value="NAD(P)_OxRdtase_dom_sf"/>
</dbReference>
<evidence type="ECO:0000256" key="1">
    <source>
        <dbReference type="ARBA" id="ARBA00023002"/>
    </source>
</evidence>
<dbReference type="PRINTS" id="PR00069">
    <property type="entry name" value="ALDKETRDTASE"/>
</dbReference>
<dbReference type="Pfam" id="PF00248">
    <property type="entry name" value="Aldo_ket_red"/>
    <property type="match status" value="1"/>
</dbReference>
<dbReference type="PANTHER" id="PTHR43625">
    <property type="entry name" value="AFLATOXIN B1 ALDEHYDE REDUCTASE"/>
    <property type="match status" value="1"/>
</dbReference>